<proteinExistence type="predicted"/>
<evidence type="ECO:0000313" key="2">
    <source>
        <dbReference type="Proteomes" id="UP001165960"/>
    </source>
</evidence>
<protein>
    <submittedName>
        <fullName evidence="1">Uncharacterized protein</fullName>
    </submittedName>
</protein>
<reference evidence="1" key="1">
    <citation type="submission" date="2022-04" db="EMBL/GenBank/DDBJ databases">
        <title>Genome of the entomopathogenic fungus Entomophthora muscae.</title>
        <authorList>
            <person name="Elya C."/>
            <person name="Lovett B.R."/>
            <person name="Lee E."/>
            <person name="Macias A.M."/>
            <person name="Hajek A.E."/>
            <person name="De Bivort B.L."/>
            <person name="Kasson M.T."/>
            <person name="De Fine Licht H.H."/>
            <person name="Stajich J.E."/>
        </authorList>
    </citation>
    <scope>NUCLEOTIDE SEQUENCE</scope>
    <source>
        <strain evidence="1">Berkeley</strain>
    </source>
</reference>
<evidence type="ECO:0000313" key="1">
    <source>
        <dbReference type="EMBL" id="KAJ9069223.1"/>
    </source>
</evidence>
<dbReference type="EMBL" id="QTSX02003648">
    <property type="protein sequence ID" value="KAJ9069223.1"/>
    <property type="molecule type" value="Genomic_DNA"/>
</dbReference>
<organism evidence="1 2">
    <name type="scientific">Entomophthora muscae</name>
    <dbReference type="NCBI Taxonomy" id="34485"/>
    <lineage>
        <taxon>Eukaryota</taxon>
        <taxon>Fungi</taxon>
        <taxon>Fungi incertae sedis</taxon>
        <taxon>Zoopagomycota</taxon>
        <taxon>Entomophthoromycotina</taxon>
        <taxon>Entomophthoromycetes</taxon>
        <taxon>Entomophthorales</taxon>
        <taxon>Entomophthoraceae</taxon>
        <taxon>Entomophthora</taxon>
    </lineage>
</organism>
<name>A0ACC2T3Q7_9FUNG</name>
<sequence length="137" mass="15564">MLDFFQPAVTKHYLQSEIGYLIQGKIDITYTKGFLVEEGRWINYCRNYFEVKCQVCLLSKLDKGSSKLYVNGSQVLGFRLAISAISDEGKDVCILQYTSRRASKGTCGTDFQEAAIYRATPKYNSNARSKGSYRLRV</sequence>
<keyword evidence="2" id="KW-1185">Reference proteome</keyword>
<dbReference type="Proteomes" id="UP001165960">
    <property type="component" value="Unassembled WGS sequence"/>
</dbReference>
<gene>
    <name evidence="1" type="ORF">DSO57_1020667</name>
</gene>
<comment type="caution">
    <text evidence="1">The sequence shown here is derived from an EMBL/GenBank/DDBJ whole genome shotgun (WGS) entry which is preliminary data.</text>
</comment>
<accession>A0ACC2T3Q7</accession>